<dbReference type="AlphaFoldDB" id="A0A5B8LUV3"/>
<reference evidence="3 4" key="1">
    <citation type="submission" date="2019-07" db="EMBL/GenBank/DDBJ databases">
        <title>Full genome sequence of Devosia sp. Gsoil 520.</title>
        <authorList>
            <person name="Im W.-T."/>
        </authorList>
    </citation>
    <scope>NUCLEOTIDE SEQUENCE [LARGE SCALE GENOMIC DNA]</scope>
    <source>
        <strain evidence="3 4">Gsoil 520</strain>
    </source>
</reference>
<gene>
    <name evidence="3" type="ORF">FPZ08_16020</name>
</gene>
<keyword evidence="4" id="KW-1185">Reference proteome</keyword>
<dbReference type="EMBL" id="CP042304">
    <property type="protein sequence ID" value="QDZ12118.1"/>
    <property type="molecule type" value="Genomic_DNA"/>
</dbReference>
<name>A0A5B8LUV3_9HYPH</name>
<organism evidence="3 4">
    <name type="scientific">Devosia ginsengisoli</name>
    <dbReference type="NCBI Taxonomy" id="400770"/>
    <lineage>
        <taxon>Bacteria</taxon>
        <taxon>Pseudomonadati</taxon>
        <taxon>Pseudomonadota</taxon>
        <taxon>Alphaproteobacteria</taxon>
        <taxon>Hyphomicrobiales</taxon>
        <taxon>Devosiaceae</taxon>
        <taxon>Devosia</taxon>
    </lineage>
</organism>
<evidence type="ECO:0000313" key="3">
    <source>
        <dbReference type="EMBL" id="QDZ12118.1"/>
    </source>
</evidence>
<evidence type="ECO:0000256" key="2">
    <source>
        <dbReference type="SAM" id="SignalP"/>
    </source>
</evidence>
<feature type="signal peptide" evidence="2">
    <location>
        <begin position="1"/>
        <end position="23"/>
    </location>
</feature>
<dbReference type="OrthoDB" id="7948861at2"/>
<sequence length="114" mass="11794">MERRLLCAAVAAMTMFSPLPAFAMKGIDAARSCEARPGCKVIYDNSGGDVIVIVVDGSTIVCPTPQSECEVWTRVGGARLPHVNVDSVMVDPGRTPGGGKPSVGPKPGGLAITR</sequence>
<dbReference type="KEGG" id="dea:FPZ08_16020"/>
<feature type="chain" id="PRO_5022737792" description="Secreted protein" evidence="2">
    <location>
        <begin position="24"/>
        <end position="114"/>
    </location>
</feature>
<feature type="region of interest" description="Disordered" evidence="1">
    <location>
        <begin position="89"/>
        <end position="114"/>
    </location>
</feature>
<accession>A0A5B8LUV3</accession>
<evidence type="ECO:0000256" key="1">
    <source>
        <dbReference type="SAM" id="MobiDB-lite"/>
    </source>
</evidence>
<keyword evidence="2" id="KW-0732">Signal</keyword>
<feature type="compositionally biased region" description="Low complexity" evidence="1">
    <location>
        <begin position="102"/>
        <end position="114"/>
    </location>
</feature>
<dbReference type="RefSeq" id="WP_146290930.1">
    <property type="nucleotide sequence ID" value="NZ_CP042304.1"/>
</dbReference>
<proteinExistence type="predicted"/>
<dbReference type="Proteomes" id="UP000315364">
    <property type="component" value="Chromosome"/>
</dbReference>
<evidence type="ECO:0000313" key="4">
    <source>
        <dbReference type="Proteomes" id="UP000315364"/>
    </source>
</evidence>
<protein>
    <recommendedName>
        <fullName evidence="5">Secreted protein</fullName>
    </recommendedName>
</protein>
<evidence type="ECO:0008006" key="5">
    <source>
        <dbReference type="Google" id="ProtNLM"/>
    </source>
</evidence>